<comment type="similarity">
    <text evidence="2">Belongs to the bacterial solute-binding protein 5 family.</text>
</comment>
<proteinExistence type="inferred from homology"/>
<dbReference type="PANTHER" id="PTHR30290">
    <property type="entry name" value="PERIPLASMIC BINDING COMPONENT OF ABC TRANSPORTER"/>
    <property type="match status" value="1"/>
</dbReference>
<feature type="region of interest" description="Disordered" evidence="5">
    <location>
        <begin position="38"/>
        <end position="83"/>
    </location>
</feature>
<dbReference type="Gene3D" id="3.10.105.10">
    <property type="entry name" value="Dipeptide-binding Protein, Domain 3"/>
    <property type="match status" value="1"/>
</dbReference>
<dbReference type="InterPro" id="IPR000914">
    <property type="entry name" value="SBP_5_dom"/>
</dbReference>
<dbReference type="RefSeq" id="WP_270057547.1">
    <property type="nucleotide sequence ID" value="NZ_CP115149.1"/>
</dbReference>
<dbReference type="Gene3D" id="3.40.190.10">
    <property type="entry name" value="Periplasmic binding protein-like II"/>
    <property type="match status" value="1"/>
</dbReference>
<dbReference type="Pfam" id="PF00496">
    <property type="entry name" value="SBP_bac_5"/>
    <property type="match status" value="1"/>
</dbReference>
<feature type="compositionally biased region" description="Low complexity" evidence="5">
    <location>
        <begin position="46"/>
        <end position="69"/>
    </location>
</feature>
<evidence type="ECO:0000256" key="3">
    <source>
        <dbReference type="ARBA" id="ARBA00022448"/>
    </source>
</evidence>
<evidence type="ECO:0000313" key="7">
    <source>
        <dbReference type="EMBL" id="WBL37033.1"/>
    </source>
</evidence>
<dbReference type="CDD" id="cd00995">
    <property type="entry name" value="PBP2_NikA_DppA_OppA_like"/>
    <property type="match status" value="1"/>
</dbReference>
<name>A0ABY7MAI9_9CHLR</name>
<feature type="domain" description="Solute-binding protein family 5" evidence="6">
    <location>
        <begin position="127"/>
        <end position="507"/>
    </location>
</feature>
<evidence type="ECO:0000259" key="6">
    <source>
        <dbReference type="Pfam" id="PF00496"/>
    </source>
</evidence>
<dbReference type="SUPFAM" id="SSF53850">
    <property type="entry name" value="Periplasmic binding protein-like II"/>
    <property type="match status" value="1"/>
</dbReference>
<dbReference type="Proteomes" id="UP001212803">
    <property type="component" value="Chromosome"/>
</dbReference>
<comment type="subcellular location">
    <subcellularLocation>
        <location evidence="1">Cell envelope</location>
    </subcellularLocation>
</comment>
<keyword evidence="8" id="KW-1185">Reference proteome</keyword>
<gene>
    <name evidence="7" type="ORF">O0235_05565</name>
</gene>
<organism evidence="7 8">
    <name type="scientific">Tepidiforma flava</name>
    <dbReference type="NCBI Taxonomy" id="3004094"/>
    <lineage>
        <taxon>Bacteria</taxon>
        <taxon>Bacillati</taxon>
        <taxon>Chloroflexota</taxon>
        <taxon>Tepidiformia</taxon>
        <taxon>Tepidiformales</taxon>
        <taxon>Tepidiformaceae</taxon>
        <taxon>Tepidiforma</taxon>
    </lineage>
</organism>
<dbReference type="PIRSF" id="PIRSF002741">
    <property type="entry name" value="MppA"/>
    <property type="match status" value="1"/>
</dbReference>
<keyword evidence="3" id="KW-0813">Transport</keyword>
<dbReference type="EMBL" id="CP115149">
    <property type="protein sequence ID" value="WBL37033.1"/>
    <property type="molecule type" value="Genomic_DNA"/>
</dbReference>
<dbReference type="InterPro" id="IPR030678">
    <property type="entry name" value="Peptide/Ni-bd"/>
</dbReference>
<evidence type="ECO:0000256" key="4">
    <source>
        <dbReference type="ARBA" id="ARBA00022729"/>
    </source>
</evidence>
<dbReference type="InterPro" id="IPR039424">
    <property type="entry name" value="SBP_5"/>
</dbReference>
<reference evidence="7 8" key="1">
    <citation type="journal article" date="2023" name="ISME J.">
        <title>Thermophilic Dehalococcoidia with unusual traits shed light on an unexpected past.</title>
        <authorList>
            <person name="Palmer M."/>
            <person name="Covington J.K."/>
            <person name="Zhou E.M."/>
            <person name="Thomas S.C."/>
            <person name="Habib N."/>
            <person name="Seymour C.O."/>
            <person name="Lai D."/>
            <person name="Johnston J."/>
            <person name="Hashimi A."/>
            <person name="Jiao J.Y."/>
            <person name="Muok A.R."/>
            <person name="Liu L."/>
            <person name="Xian W.D."/>
            <person name="Zhi X.Y."/>
            <person name="Li M.M."/>
            <person name="Silva L.P."/>
            <person name="Bowen B.P."/>
            <person name="Louie K."/>
            <person name="Briegel A."/>
            <person name="Pett-Ridge J."/>
            <person name="Weber P.K."/>
            <person name="Tocheva E.I."/>
            <person name="Woyke T."/>
            <person name="Northen T.R."/>
            <person name="Mayali X."/>
            <person name="Li W.J."/>
            <person name="Hedlund B.P."/>
        </authorList>
    </citation>
    <scope>NUCLEOTIDE SEQUENCE [LARGE SCALE GENOMIC DNA]</scope>
    <source>
        <strain evidence="7 8">YIM 72310</strain>
    </source>
</reference>
<protein>
    <submittedName>
        <fullName evidence="7">ABC transporter substrate-binding protein</fullName>
    </submittedName>
</protein>
<evidence type="ECO:0000256" key="1">
    <source>
        <dbReference type="ARBA" id="ARBA00004196"/>
    </source>
</evidence>
<accession>A0ABY7MAI9</accession>
<dbReference type="PANTHER" id="PTHR30290:SF10">
    <property type="entry name" value="PERIPLASMIC OLIGOPEPTIDE-BINDING PROTEIN-RELATED"/>
    <property type="match status" value="1"/>
</dbReference>
<dbReference type="PROSITE" id="PS51318">
    <property type="entry name" value="TAT"/>
    <property type="match status" value="1"/>
</dbReference>
<evidence type="ECO:0000256" key="5">
    <source>
        <dbReference type="SAM" id="MobiDB-lite"/>
    </source>
</evidence>
<sequence length="597" mass="65346">MSEYWDRFWRDRRSRRRFLGAATGAAAGAAGLALVGCGDDDDDDGGATPTAGGATATSGPAATPTPSDPYANAKRGGILKVDSTGDPPSIDPYGNLSFLTKGFAAYVYSRLFRYNTGIGVKQADLRPVGDLAQSAEASPDGLTWTVKLKPNIKFHNVAPVNGRAITTEDVMFSWGKMTAETSANRSQVAFVDKVETPDASTVVFKLKEPNAAFLDVFADANLFWVMPKEAAGGSGGFDPTKVAIGSGPWVLQSYTPSVGFKFAKNPNWHFSGFPLMDGVEIAIIPEYANRLAQFQAGNTDISGLNSEDLVNVKNALPKVQLYGEVSQLLSFFYMDSNPDSPWNKDPRVRQAISMSTDRAALLDLAYNVKKLKEAGLAVSERWNNLIPAGLERFWLDPLSSAQGETSKYFKYDPAEAKKLLAAAGYPDGFSTVYQYTANRYGSAFNTVAEANIQYLNAIGIKTTTDVQDYSSKYITQTFTGNFTGIAFGYETPFPEAGAYPIRFFTDNPLNHSKIKDPELEQLAKQQQRELDPAKRKELFFEIQRKNAAKMWYIPQNQGAGTAWTGYQEWVKNIGVQTVPGSYGAPTEELPYFWLDKA</sequence>
<keyword evidence="4" id="KW-0732">Signal</keyword>
<dbReference type="InterPro" id="IPR006311">
    <property type="entry name" value="TAT_signal"/>
</dbReference>
<evidence type="ECO:0000313" key="8">
    <source>
        <dbReference type="Proteomes" id="UP001212803"/>
    </source>
</evidence>
<evidence type="ECO:0000256" key="2">
    <source>
        <dbReference type="ARBA" id="ARBA00005695"/>
    </source>
</evidence>